<sequence>MPQAFANLKPGGHFLMSGIIKDKYALVTDALKAHGLRLTNH</sequence>
<proteinExistence type="predicted"/>
<keyword evidence="1" id="KW-0489">Methyltransferase</keyword>
<dbReference type="AlphaFoldDB" id="X0PEZ6"/>
<reference evidence="1" key="1">
    <citation type="journal article" date="2014" name="Genome Announc.">
        <title>Draft Genome Sequences of Two Lactobacillus Strains, L. farraginis JCM 14108T and L. composti JCM 14202T, Isolated from Compost of Distilled Shochu Residue.</title>
        <authorList>
            <person name="Yuki M."/>
            <person name="Oshima K."/>
            <person name="Suda W."/>
            <person name="Kitahara M."/>
            <person name="Kitamura K."/>
            <person name="Iida T."/>
            <person name="Hattori M."/>
            <person name="Ohkuma M."/>
        </authorList>
    </citation>
    <scope>NUCLEOTIDE SEQUENCE [LARGE SCALE GENOMIC DNA]</scope>
    <source>
        <strain evidence="1">JCM 14108</strain>
    </source>
</reference>
<name>X0PEZ6_9LACO</name>
<dbReference type="Gene3D" id="3.40.50.150">
    <property type="entry name" value="Vaccinia Virus protein VP39"/>
    <property type="match status" value="1"/>
</dbReference>
<keyword evidence="1" id="KW-0689">Ribosomal protein</keyword>
<dbReference type="SUPFAM" id="SSF53335">
    <property type="entry name" value="S-adenosyl-L-methionine-dependent methyltransferases"/>
    <property type="match status" value="1"/>
</dbReference>
<accession>X0PEZ6</accession>
<dbReference type="GO" id="GO:0008168">
    <property type="term" value="F:methyltransferase activity"/>
    <property type="evidence" value="ECO:0007669"/>
    <property type="project" value="UniProtKB-KW"/>
</dbReference>
<evidence type="ECO:0000313" key="2">
    <source>
        <dbReference type="Proteomes" id="UP000019488"/>
    </source>
</evidence>
<dbReference type="EMBL" id="BAKI01000002">
    <property type="protein sequence ID" value="GAF35342.1"/>
    <property type="molecule type" value="Genomic_DNA"/>
</dbReference>
<dbReference type="Proteomes" id="UP000019488">
    <property type="component" value="Unassembled WGS sequence"/>
</dbReference>
<dbReference type="GO" id="GO:0005840">
    <property type="term" value="C:ribosome"/>
    <property type="evidence" value="ECO:0007669"/>
    <property type="project" value="UniProtKB-KW"/>
</dbReference>
<dbReference type="Pfam" id="PF06325">
    <property type="entry name" value="PrmA"/>
    <property type="match status" value="1"/>
</dbReference>
<protein>
    <submittedName>
        <fullName evidence="1">Ribosomal protein L11 methyltransferase</fullName>
    </submittedName>
</protein>
<dbReference type="InterPro" id="IPR029063">
    <property type="entry name" value="SAM-dependent_MTases_sf"/>
</dbReference>
<organism evidence="1 2">
    <name type="scientific">Lentilactobacillus farraginis DSM 18382 = JCM 14108</name>
    <dbReference type="NCBI Taxonomy" id="1423743"/>
    <lineage>
        <taxon>Bacteria</taxon>
        <taxon>Bacillati</taxon>
        <taxon>Bacillota</taxon>
        <taxon>Bacilli</taxon>
        <taxon>Lactobacillales</taxon>
        <taxon>Lactobacillaceae</taxon>
        <taxon>Lentilactobacillus</taxon>
    </lineage>
</organism>
<dbReference type="GO" id="GO:0032259">
    <property type="term" value="P:methylation"/>
    <property type="evidence" value="ECO:0007669"/>
    <property type="project" value="UniProtKB-KW"/>
</dbReference>
<comment type="caution">
    <text evidence="1">The sequence shown here is derived from an EMBL/GenBank/DDBJ whole genome shotgun (WGS) entry which is preliminary data.</text>
</comment>
<evidence type="ECO:0000313" key="1">
    <source>
        <dbReference type="EMBL" id="GAF35342.1"/>
    </source>
</evidence>
<keyword evidence="1" id="KW-0687">Ribonucleoprotein</keyword>
<gene>
    <name evidence="1" type="ORF">JCM14108_225</name>
</gene>
<keyword evidence="1" id="KW-0808">Transferase</keyword>